<feature type="compositionally biased region" description="Gly residues" evidence="1">
    <location>
        <begin position="21"/>
        <end position="45"/>
    </location>
</feature>
<feature type="compositionally biased region" description="Gly residues" evidence="1">
    <location>
        <begin position="1"/>
        <end position="11"/>
    </location>
</feature>
<gene>
    <name evidence="2" type="ORF">SAMN05192580_1354</name>
</gene>
<sequence length="299" mass="30703">MAFDGGDGGEGGDLDALLGGAAAGDGGAGGGAGGGGDGGASGDGGRPAADWLQSFSADPGDENAPSHRDWLASKGFKSLDDVARSYRETEKALRGSGRISVPGEGAKPEEIATFREAIGVPKEATAYEIKAPDGVKLNEPLNDALRASALKHGVPKGAFEGLVGDYIQAQLDETAAETQRQDGLAAAKLKEWGAGRDEKLAQVEAASRALGFTKADLGGLRNALGADRALDLLAKLGNGMAEDTLINGGKGRFGITSTEARAEMDRLKTDPEFQKKVMVKGSPERIRWDRLNEAAAAAA</sequence>
<dbReference type="OrthoDB" id="7567940at2"/>
<evidence type="ECO:0000313" key="2">
    <source>
        <dbReference type="EMBL" id="SFR86533.1"/>
    </source>
</evidence>
<protein>
    <submittedName>
        <fullName evidence="2">Uncharacterized protein</fullName>
    </submittedName>
</protein>
<dbReference type="Proteomes" id="UP000198824">
    <property type="component" value="Unassembled WGS sequence"/>
</dbReference>
<dbReference type="RefSeq" id="WP_131819198.1">
    <property type="nucleotide sequence ID" value="NZ_FOZG01000001.1"/>
</dbReference>
<proteinExistence type="predicted"/>
<dbReference type="EMBL" id="FOZG01000001">
    <property type="protein sequence ID" value="SFR86533.1"/>
    <property type="molecule type" value="Genomic_DNA"/>
</dbReference>
<organism evidence="2 3">
    <name type="scientific">Sphingomonas jatrophae</name>
    <dbReference type="NCBI Taxonomy" id="1166337"/>
    <lineage>
        <taxon>Bacteria</taxon>
        <taxon>Pseudomonadati</taxon>
        <taxon>Pseudomonadota</taxon>
        <taxon>Alphaproteobacteria</taxon>
        <taxon>Sphingomonadales</taxon>
        <taxon>Sphingomonadaceae</taxon>
        <taxon>Sphingomonas</taxon>
    </lineage>
</organism>
<evidence type="ECO:0000313" key="3">
    <source>
        <dbReference type="Proteomes" id="UP000198824"/>
    </source>
</evidence>
<reference evidence="2 3" key="1">
    <citation type="submission" date="2016-10" db="EMBL/GenBank/DDBJ databases">
        <authorList>
            <person name="de Groot N.N."/>
        </authorList>
    </citation>
    <scope>NUCLEOTIDE SEQUENCE [LARGE SCALE GENOMIC DNA]</scope>
    <source>
        <strain evidence="2 3">S5-249</strain>
    </source>
</reference>
<dbReference type="AlphaFoldDB" id="A0A1I6K5K9"/>
<accession>A0A1I6K5K9</accession>
<keyword evidence="3" id="KW-1185">Reference proteome</keyword>
<name>A0A1I6K5K9_9SPHN</name>
<evidence type="ECO:0000256" key="1">
    <source>
        <dbReference type="SAM" id="MobiDB-lite"/>
    </source>
</evidence>
<dbReference type="STRING" id="1166337.SAMN05192580_1354"/>
<feature type="region of interest" description="Disordered" evidence="1">
    <location>
        <begin position="1"/>
        <end position="69"/>
    </location>
</feature>